<evidence type="ECO:0000313" key="2">
    <source>
        <dbReference type="Proteomes" id="UP000008177"/>
    </source>
</evidence>
<sequence length="130" mass="15239">MVPTPSQPEPKPRPGSIRKYKISWKTVLEAEADMNGKWHRGSMETQELLNFYYFDCVVNTLEAAFERGGWVPLGCAEEVLLQSNIEEREEFGHNLHDKMSWALNNHQHVLYSNACHFESNQRKKKKVHRR</sequence>
<dbReference type="OrthoDB" id="3594045at2759"/>
<protein>
    <submittedName>
        <fullName evidence="1">Uncharacterized protein</fullName>
    </submittedName>
</protein>
<dbReference type="Proteomes" id="UP000008177">
    <property type="component" value="Unplaced contigs"/>
</dbReference>
<accession>G2Y370</accession>
<dbReference type="EMBL" id="FQ790285">
    <property type="protein sequence ID" value="CCD47110.1"/>
    <property type="molecule type" value="Genomic_DNA"/>
</dbReference>
<organism evidence="1 2">
    <name type="scientific">Botryotinia fuckeliana (strain T4)</name>
    <name type="common">Noble rot fungus</name>
    <name type="synonym">Botrytis cinerea</name>
    <dbReference type="NCBI Taxonomy" id="999810"/>
    <lineage>
        <taxon>Eukaryota</taxon>
        <taxon>Fungi</taxon>
        <taxon>Dikarya</taxon>
        <taxon>Ascomycota</taxon>
        <taxon>Pezizomycotina</taxon>
        <taxon>Leotiomycetes</taxon>
        <taxon>Helotiales</taxon>
        <taxon>Sclerotiniaceae</taxon>
        <taxon>Botrytis</taxon>
    </lineage>
</organism>
<dbReference type="HOGENOM" id="CLU_1937835_0_0_1"/>
<name>G2Y370_BOTF4</name>
<proteinExistence type="predicted"/>
<dbReference type="InParanoid" id="G2Y370"/>
<evidence type="ECO:0000313" key="1">
    <source>
        <dbReference type="EMBL" id="CCD47110.1"/>
    </source>
</evidence>
<reference evidence="2" key="1">
    <citation type="journal article" date="2011" name="PLoS Genet.">
        <title>Genomic analysis of the necrotrophic fungal pathogens Sclerotinia sclerotiorum and Botrytis cinerea.</title>
        <authorList>
            <person name="Amselem J."/>
            <person name="Cuomo C.A."/>
            <person name="van Kan J.A."/>
            <person name="Viaud M."/>
            <person name="Benito E.P."/>
            <person name="Couloux A."/>
            <person name="Coutinho P.M."/>
            <person name="de Vries R.P."/>
            <person name="Dyer P.S."/>
            <person name="Fillinger S."/>
            <person name="Fournier E."/>
            <person name="Gout L."/>
            <person name="Hahn M."/>
            <person name="Kohn L."/>
            <person name="Lapalu N."/>
            <person name="Plummer K.M."/>
            <person name="Pradier J.M."/>
            <person name="Quevillon E."/>
            <person name="Sharon A."/>
            <person name="Simon A."/>
            <person name="ten Have A."/>
            <person name="Tudzynski B."/>
            <person name="Tudzynski P."/>
            <person name="Wincker P."/>
            <person name="Andrew M."/>
            <person name="Anthouard V."/>
            <person name="Beever R.E."/>
            <person name="Beffa R."/>
            <person name="Benoit I."/>
            <person name="Bouzid O."/>
            <person name="Brault B."/>
            <person name="Chen Z."/>
            <person name="Choquer M."/>
            <person name="Collemare J."/>
            <person name="Cotton P."/>
            <person name="Danchin E.G."/>
            <person name="Da Silva C."/>
            <person name="Gautier A."/>
            <person name="Giraud C."/>
            <person name="Giraud T."/>
            <person name="Gonzalez C."/>
            <person name="Grossetete S."/>
            <person name="Guldener U."/>
            <person name="Henrissat B."/>
            <person name="Howlett B.J."/>
            <person name="Kodira C."/>
            <person name="Kretschmer M."/>
            <person name="Lappartient A."/>
            <person name="Leroch M."/>
            <person name="Levis C."/>
            <person name="Mauceli E."/>
            <person name="Neuveglise C."/>
            <person name="Oeser B."/>
            <person name="Pearson M."/>
            <person name="Poulain J."/>
            <person name="Poussereau N."/>
            <person name="Quesneville H."/>
            <person name="Rascle C."/>
            <person name="Schumacher J."/>
            <person name="Segurens B."/>
            <person name="Sexton A."/>
            <person name="Silva E."/>
            <person name="Sirven C."/>
            <person name="Soanes D.M."/>
            <person name="Talbot N.J."/>
            <person name="Templeton M."/>
            <person name="Yandava C."/>
            <person name="Yarden O."/>
            <person name="Zeng Q."/>
            <person name="Rollins J.A."/>
            <person name="Lebrun M.H."/>
            <person name="Dickman M."/>
        </authorList>
    </citation>
    <scope>NUCLEOTIDE SEQUENCE [LARGE SCALE GENOMIC DNA]</scope>
    <source>
        <strain evidence="2">T4</strain>
    </source>
</reference>
<dbReference type="AlphaFoldDB" id="G2Y370"/>
<gene>
    <name evidence="1" type="ORF">BofuT4_P040120.1</name>
</gene>